<keyword evidence="3" id="KW-1185">Reference proteome</keyword>
<feature type="transmembrane region" description="Helical" evidence="1">
    <location>
        <begin position="48"/>
        <end position="70"/>
    </location>
</feature>
<gene>
    <name evidence="2" type="ordered locus">Geob_2393</name>
</gene>
<dbReference type="AlphaFoldDB" id="B9LZJ4"/>
<dbReference type="OrthoDB" id="5397478at2"/>
<evidence type="ECO:0000313" key="3">
    <source>
        <dbReference type="Proteomes" id="UP000007721"/>
    </source>
</evidence>
<name>B9LZJ4_GEODF</name>
<feature type="transmembrane region" description="Helical" evidence="1">
    <location>
        <begin position="7"/>
        <end position="33"/>
    </location>
</feature>
<dbReference type="Proteomes" id="UP000007721">
    <property type="component" value="Chromosome"/>
</dbReference>
<protein>
    <submittedName>
        <fullName evidence="2">Uncharacterized protein</fullName>
    </submittedName>
</protein>
<organism evidence="2 3">
    <name type="scientific">Geotalea daltonii (strain DSM 22248 / JCM 15807 / FRC-32)</name>
    <name type="common">Geobacter daltonii</name>
    <dbReference type="NCBI Taxonomy" id="316067"/>
    <lineage>
        <taxon>Bacteria</taxon>
        <taxon>Pseudomonadati</taxon>
        <taxon>Thermodesulfobacteriota</taxon>
        <taxon>Desulfuromonadia</taxon>
        <taxon>Geobacterales</taxon>
        <taxon>Geobacteraceae</taxon>
        <taxon>Geotalea</taxon>
    </lineage>
</organism>
<proteinExistence type="predicted"/>
<keyword evidence="1" id="KW-0812">Transmembrane</keyword>
<evidence type="ECO:0000313" key="2">
    <source>
        <dbReference type="EMBL" id="ACM20747.1"/>
    </source>
</evidence>
<reference evidence="2 3" key="1">
    <citation type="submission" date="2009-01" db="EMBL/GenBank/DDBJ databases">
        <title>Complete sequence of Geobacter sp. FRC-32.</title>
        <authorList>
            <consortium name="US DOE Joint Genome Institute"/>
            <person name="Lucas S."/>
            <person name="Copeland A."/>
            <person name="Lapidus A."/>
            <person name="Glavina del Rio T."/>
            <person name="Dalin E."/>
            <person name="Tice H."/>
            <person name="Bruce D."/>
            <person name="Goodwin L."/>
            <person name="Pitluck S."/>
            <person name="Saunders E."/>
            <person name="Brettin T."/>
            <person name="Detter J.C."/>
            <person name="Han C."/>
            <person name="Larimer F."/>
            <person name="Land M."/>
            <person name="Hauser L."/>
            <person name="Kyrpides N."/>
            <person name="Ovchinnikova G."/>
            <person name="Kostka J."/>
            <person name="Richardson P."/>
        </authorList>
    </citation>
    <scope>NUCLEOTIDE SEQUENCE [LARGE SCALE GENOMIC DNA]</scope>
    <source>
        <strain evidence="3">DSM 22248 / JCM 15807 / FRC-32</strain>
    </source>
</reference>
<keyword evidence="1" id="KW-1133">Transmembrane helix</keyword>
<dbReference type="STRING" id="316067.Geob_2393"/>
<dbReference type="EMBL" id="CP001390">
    <property type="protein sequence ID" value="ACM20747.1"/>
    <property type="molecule type" value="Genomic_DNA"/>
</dbReference>
<dbReference type="RefSeq" id="WP_012647476.1">
    <property type="nucleotide sequence ID" value="NC_011979.1"/>
</dbReference>
<sequence>MAKKQGIALALVAFVVYIVGGISTFAGLGLILFMRGRDLLGLGDGSSIGYLFLCVGLSFCILGILFMRIFKNRGLV</sequence>
<dbReference type="KEGG" id="geo:Geob_2393"/>
<accession>B9LZJ4</accession>
<keyword evidence="1" id="KW-0472">Membrane</keyword>
<dbReference type="HOGENOM" id="CLU_2649329_0_0_7"/>
<evidence type="ECO:0000256" key="1">
    <source>
        <dbReference type="SAM" id="Phobius"/>
    </source>
</evidence>